<name>A0A061D2Q8_BABBI</name>
<dbReference type="GeneID" id="24563602"/>
<evidence type="ECO:0000256" key="1">
    <source>
        <dbReference type="SAM" id="MobiDB-lite"/>
    </source>
</evidence>
<dbReference type="AlphaFoldDB" id="A0A061D2Q8"/>
<dbReference type="RefSeq" id="XP_012767247.1">
    <property type="nucleotide sequence ID" value="XM_012911793.1"/>
</dbReference>
<reference evidence="3" key="1">
    <citation type="submission" date="2014-06" db="EMBL/GenBank/DDBJ databases">
        <authorList>
            <person name="Aslett M."/>
            <person name="De Silva N."/>
        </authorList>
    </citation>
    <scope>NUCLEOTIDE SEQUENCE [LARGE SCALE GENOMIC DNA]</scope>
    <source>
        <strain evidence="3">Bond</strain>
    </source>
</reference>
<accession>A0A061D2Q8</accession>
<sequence>MERAEDGAKLVPLRHRGFHRFAALHKNVMLGTESPSVGAPEKIRMCESAVLTKGAGGDIAESTESAPNQALSTYKADFVRYDLPTRRVESLAPQCGNRVPFRATTTYRMDYRIAVCSDDPVLPAGAGPRPSAVEGAALPRRGPFGAPL</sequence>
<proteinExistence type="predicted"/>
<gene>
    <name evidence="2" type="ORF">BBBOND_0202180</name>
</gene>
<dbReference type="VEuPathDB" id="PiroplasmaDB:BBBOND_0202180"/>
<evidence type="ECO:0000313" key="2">
    <source>
        <dbReference type="EMBL" id="CDR95061.1"/>
    </source>
</evidence>
<dbReference type="KEGG" id="bbig:BBBOND_0202180"/>
<keyword evidence="3" id="KW-1185">Reference proteome</keyword>
<dbReference type="Proteomes" id="UP000033188">
    <property type="component" value="Chromosome 2"/>
</dbReference>
<organism evidence="2 3">
    <name type="scientific">Babesia bigemina</name>
    <dbReference type="NCBI Taxonomy" id="5866"/>
    <lineage>
        <taxon>Eukaryota</taxon>
        <taxon>Sar</taxon>
        <taxon>Alveolata</taxon>
        <taxon>Apicomplexa</taxon>
        <taxon>Aconoidasida</taxon>
        <taxon>Piroplasmida</taxon>
        <taxon>Babesiidae</taxon>
        <taxon>Babesia</taxon>
    </lineage>
</organism>
<protein>
    <submittedName>
        <fullName evidence="2">Uncharacterized protein</fullName>
    </submittedName>
</protein>
<dbReference type="OrthoDB" id="365640at2759"/>
<dbReference type="EMBL" id="LK391708">
    <property type="protein sequence ID" value="CDR95061.1"/>
    <property type="molecule type" value="Genomic_DNA"/>
</dbReference>
<evidence type="ECO:0000313" key="3">
    <source>
        <dbReference type="Proteomes" id="UP000033188"/>
    </source>
</evidence>
<feature type="region of interest" description="Disordered" evidence="1">
    <location>
        <begin position="127"/>
        <end position="148"/>
    </location>
</feature>